<keyword evidence="4" id="KW-1185">Reference proteome</keyword>
<dbReference type="InterPro" id="IPR011009">
    <property type="entry name" value="Kinase-like_dom_sf"/>
</dbReference>
<evidence type="ECO:0000256" key="1">
    <source>
        <dbReference type="SAM" id="Phobius"/>
    </source>
</evidence>
<keyword evidence="1" id="KW-0812">Transmembrane</keyword>
<sequence>MSNFQPETEQSPSYWTYFSRPRIAPPRDATETASISYKHQGESLPTTTELRWLNVATLTHTTTLDLGLVTEALTKYGPVVNPLAPIEWIWDQELPAGVEQVIRDEKGLYHTSTGSSSDLRPARCPQFSTTFVDEQEFGSTDILQYCSMEGLRRNRTLHEVKRARVLSLLKSNVLDIMYGLAGSTWAFKQDSSACKRGAALLCQAIDELAKYQVRHIVLTTETHYALVHLDDDSQLCMSDVYEIRPSDPSRQPGDMAHLVLFYAHAALSEPLECSRNPVTTYRVEVPSFPPWIFRPYKGKICVGNTVRSLTLSAGKLSSARWIPPFIPLKVEGYAEDTRHEGDIRIIFVKLIFTIFQRSAVAKAAYGLSASARIVHELDVYNVLRRLQGFSIPTLFGLYRSDEEGSSAVLITSHEGTALHSFDDLGLEDRRSLMQHLVRIHQAGVEHHDVEPRNVVLSKTRGPIIVDFDGASLNHRCEGQGCGELREVAGRLGINLEGELRTRSKATSVAIVRILLWTAMVLMFTLVLIRLSGSFRRYELDLPPINPF</sequence>
<dbReference type="SUPFAM" id="SSF56112">
    <property type="entry name" value="Protein kinase-like (PK-like)"/>
    <property type="match status" value="1"/>
</dbReference>
<evidence type="ECO:0000313" key="4">
    <source>
        <dbReference type="Proteomes" id="UP001218188"/>
    </source>
</evidence>
<accession>A0AAD6WWK9</accession>
<dbReference type="GO" id="GO:0004672">
    <property type="term" value="F:protein kinase activity"/>
    <property type="evidence" value="ECO:0007669"/>
    <property type="project" value="InterPro"/>
</dbReference>
<protein>
    <recommendedName>
        <fullName evidence="2">Protein kinase domain-containing protein</fullName>
    </recommendedName>
</protein>
<feature type="domain" description="Protein kinase" evidence="2">
    <location>
        <begin position="291"/>
        <end position="547"/>
    </location>
</feature>
<dbReference type="Proteomes" id="UP001218188">
    <property type="component" value="Unassembled WGS sequence"/>
</dbReference>
<dbReference type="PROSITE" id="PS50011">
    <property type="entry name" value="PROTEIN_KINASE_DOM"/>
    <property type="match status" value="1"/>
</dbReference>
<keyword evidence="1" id="KW-1133">Transmembrane helix</keyword>
<organism evidence="3 4">
    <name type="scientific">Mycena alexandri</name>
    <dbReference type="NCBI Taxonomy" id="1745969"/>
    <lineage>
        <taxon>Eukaryota</taxon>
        <taxon>Fungi</taxon>
        <taxon>Dikarya</taxon>
        <taxon>Basidiomycota</taxon>
        <taxon>Agaricomycotina</taxon>
        <taxon>Agaricomycetes</taxon>
        <taxon>Agaricomycetidae</taxon>
        <taxon>Agaricales</taxon>
        <taxon>Marasmiineae</taxon>
        <taxon>Mycenaceae</taxon>
        <taxon>Mycena</taxon>
    </lineage>
</organism>
<dbReference type="AlphaFoldDB" id="A0AAD6WWK9"/>
<feature type="transmembrane region" description="Helical" evidence="1">
    <location>
        <begin position="509"/>
        <end position="528"/>
    </location>
</feature>
<dbReference type="GO" id="GO:0005524">
    <property type="term" value="F:ATP binding"/>
    <property type="evidence" value="ECO:0007669"/>
    <property type="project" value="InterPro"/>
</dbReference>
<keyword evidence="1" id="KW-0472">Membrane</keyword>
<dbReference type="InterPro" id="IPR000719">
    <property type="entry name" value="Prot_kinase_dom"/>
</dbReference>
<comment type="caution">
    <text evidence="3">The sequence shown here is derived from an EMBL/GenBank/DDBJ whole genome shotgun (WGS) entry which is preliminary data.</text>
</comment>
<reference evidence="3" key="1">
    <citation type="submission" date="2023-03" db="EMBL/GenBank/DDBJ databases">
        <title>Massive genome expansion in bonnet fungi (Mycena s.s.) driven by repeated elements and novel gene families across ecological guilds.</title>
        <authorList>
            <consortium name="Lawrence Berkeley National Laboratory"/>
            <person name="Harder C.B."/>
            <person name="Miyauchi S."/>
            <person name="Viragh M."/>
            <person name="Kuo A."/>
            <person name="Thoen E."/>
            <person name="Andreopoulos B."/>
            <person name="Lu D."/>
            <person name="Skrede I."/>
            <person name="Drula E."/>
            <person name="Henrissat B."/>
            <person name="Morin E."/>
            <person name="Kohler A."/>
            <person name="Barry K."/>
            <person name="LaButti K."/>
            <person name="Morin E."/>
            <person name="Salamov A."/>
            <person name="Lipzen A."/>
            <person name="Mereny Z."/>
            <person name="Hegedus B."/>
            <person name="Baldrian P."/>
            <person name="Stursova M."/>
            <person name="Weitz H."/>
            <person name="Taylor A."/>
            <person name="Grigoriev I.V."/>
            <person name="Nagy L.G."/>
            <person name="Martin F."/>
            <person name="Kauserud H."/>
        </authorList>
    </citation>
    <scope>NUCLEOTIDE SEQUENCE</scope>
    <source>
        <strain evidence="3">CBHHK200</strain>
    </source>
</reference>
<evidence type="ECO:0000313" key="3">
    <source>
        <dbReference type="EMBL" id="KAJ7023799.1"/>
    </source>
</evidence>
<proteinExistence type="predicted"/>
<gene>
    <name evidence="3" type="ORF">C8F04DRAFT_1271042</name>
</gene>
<dbReference type="EMBL" id="JARJCM010000182">
    <property type="protein sequence ID" value="KAJ7023799.1"/>
    <property type="molecule type" value="Genomic_DNA"/>
</dbReference>
<evidence type="ECO:0000259" key="2">
    <source>
        <dbReference type="PROSITE" id="PS50011"/>
    </source>
</evidence>
<name>A0AAD6WWK9_9AGAR</name>